<keyword evidence="2" id="KW-0812">Transmembrane</keyword>
<reference evidence="4" key="1">
    <citation type="journal article" date="2023" name="Commun. Biol.">
        <title>Genome analysis of Parmales, the sister group of diatoms, reveals the evolutionary specialization of diatoms from phago-mixotrophs to photoautotrophs.</title>
        <authorList>
            <person name="Ban H."/>
            <person name="Sato S."/>
            <person name="Yoshikawa S."/>
            <person name="Yamada K."/>
            <person name="Nakamura Y."/>
            <person name="Ichinomiya M."/>
            <person name="Sato N."/>
            <person name="Blanc-Mathieu R."/>
            <person name="Endo H."/>
            <person name="Kuwata A."/>
            <person name="Ogata H."/>
        </authorList>
    </citation>
    <scope>NUCLEOTIDE SEQUENCE [LARGE SCALE GENOMIC DNA]</scope>
    <source>
        <strain evidence="4">NIES 3699</strain>
    </source>
</reference>
<evidence type="ECO:0000256" key="2">
    <source>
        <dbReference type="SAM" id="Phobius"/>
    </source>
</evidence>
<comment type="caution">
    <text evidence="3">The sequence shown here is derived from an EMBL/GenBank/DDBJ whole genome shotgun (WGS) entry which is preliminary data.</text>
</comment>
<evidence type="ECO:0000256" key="1">
    <source>
        <dbReference type="SAM" id="MobiDB-lite"/>
    </source>
</evidence>
<feature type="transmembrane region" description="Helical" evidence="2">
    <location>
        <begin position="143"/>
        <end position="159"/>
    </location>
</feature>
<proteinExistence type="predicted"/>
<gene>
    <name evidence="3" type="ORF">TrVE_jg8903</name>
</gene>
<accession>A0A9W7BKH8</accession>
<keyword evidence="2" id="KW-0472">Membrane</keyword>
<dbReference type="Proteomes" id="UP001165160">
    <property type="component" value="Unassembled WGS sequence"/>
</dbReference>
<protein>
    <submittedName>
        <fullName evidence="3">Uncharacterized protein</fullName>
    </submittedName>
</protein>
<dbReference type="EMBL" id="BRXX01000124">
    <property type="protein sequence ID" value="GMH92091.1"/>
    <property type="molecule type" value="Genomic_DNA"/>
</dbReference>
<feature type="region of interest" description="Disordered" evidence="1">
    <location>
        <begin position="1"/>
        <end position="21"/>
    </location>
</feature>
<sequence length="160" mass="17287">MSDTGGGQGEPVAPPESIKGTTYPQNAQICYSSLRRGGDGEGSKGVGGAVICPEGFLYCVKEVMPEVSQEICGKYQGTTDYFGDTFDSGENLCVYRKCAKACEQKQTSFEVGPEEYTRQTYCCTNKPGFRGEPCNAAMGGPNLSFQVVLIISILCLWLMR</sequence>
<evidence type="ECO:0000313" key="4">
    <source>
        <dbReference type="Proteomes" id="UP001165160"/>
    </source>
</evidence>
<organism evidence="3 4">
    <name type="scientific">Triparma verrucosa</name>
    <dbReference type="NCBI Taxonomy" id="1606542"/>
    <lineage>
        <taxon>Eukaryota</taxon>
        <taxon>Sar</taxon>
        <taxon>Stramenopiles</taxon>
        <taxon>Ochrophyta</taxon>
        <taxon>Bolidophyceae</taxon>
        <taxon>Parmales</taxon>
        <taxon>Triparmaceae</taxon>
        <taxon>Triparma</taxon>
    </lineage>
</organism>
<evidence type="ECO:0000313" key="3">
    <source>
        <dbReference type="EMBL" id="GMH92091.1"/>
    </source>
</evidence>
<keyword evidence="2" id="KW-1133">Transmembrane helix</keyword>
<keyword evidence="4" id="KW-1185">Reference proteome</keyword>
<name>A0A9W7BKH8_9STRA</name>
<dbReference type="AlphaFoldDB" id="A0A9W7BKH8"/>